<dbReference type="GO" id="GO:0006633">
    <property type="term" value="P:fatty acid biosynthetic process"/>
    <property type="evidence" value="ECO:0007669"/>
    <property type="project" value="InterPro"/>
</dbReference>
<keyword evidence="5" id="KW-0511">Multifunctional enzyme</keyword>
<sequence>MLVEGRDGIVEVPEDRWNIDTFFDRRKSAPGKMYVRAGGFLQQKIDEFDAQFFGMSPREAAYLDPQQRLLLEVTWEALEDARLIPAAMAGSDTGVYIGGFMLDNMLTQFGTLNRDQIGSHSAVSSTLSILSNRLSYVFDFRGPSITMDTACSSSLVAVHQACRALARGECGIALAGGVNVMYRPETVIAMCKGGFLAPDGRSKSFDARADGYGRGEGAGVVVLKKAADAIRDGDEIYALIRGTGVNQDGRTDGITVPNPASQEALIRQVCVEAAIDPRDIRYVEAHGTGTAVGDPLEAAALGAVLGQGRGPGDRCVVGSVKANIGHLEAAAGIAGLIKAALCLKHGAIPPVANLETPNPDIPFDELGLKLAVALEPMPAGKGPALAAVNSFGYGGTNAHALLQEAPCRQAGDAVAPEKRPGPYVLPISARGDGALKAMAKAYAEQLDILSGDALADLCRSAAVHRSHHDSRLVVFGRSSEELAATLRLHRSTGQAPGAIAGNNSARGMKPVFVFTGMGPQWWGMGRDLLAGEAEFREFAEDCDRIFKELAGWSILAEMTRDEADSRILETQIAQPANFVVQAGLAHLWRSRGVEPAAILGHSVGEVTAAYVAGVLSLEDAIRVAYHRSRVQKQAAGLGTMLAVGLGEADATALLRSRGGVSIAAINSPSSLTLSGDAAELQAISLDLTASGVFNRFLQVEVAYHSAYMDPLRAELMASLAGLAPATAAVRLYSTVTGRQTVEGEFDARYWFRNVREPVYFAGAMDAAIADGHCVFLEIGPHPVLSASIKQCLDHRGVQGHVLASLRRGHPELDTMAEALAGLHACGSPVDWRRFYPQAGAFVRLPAYPWQRESHWQETDGALADRLERLDHALLGRRAAAPNPSWQGRINRNLLPYVDDHRVESSIVLPGAAYVELGFAVHRDLGGAGPHLIEHLEFSKAMVIDPADEPLIHVTYDQERREYEVHGRSREAAPWTVHARGRLSFLPFDRPAAADLAGIRARCGCQVTAAAHYAEMQGRGLHYGPWFNGVRQLWRAADGGEVLAFIQGHEALGLKDHRNLLHPTLLDACFQALLAAIRITDDPSVYVPVRIREARLHTSPDSGFWCHGKLLRHDGGALEGDIRLLDDDGRILAEFRGIEAQALSRGISDDEREMDKHLYRFVWHEEARPEAPAASRPAPGRFVLLMDKGGVGERLAADLTAAGADPVIGPDDKAALQRMLADGPVGSIVHLRSLDGPADPAGLSNTLTALDLIQAVTELGLKAPVFFVTRQAQPAGISGAEVAVSQAPLAGLVRVAVNEFAEHRFRMIDIDGGTDAESALVHEILGGDENDDVALRGARRLVSRFEHTTAAQLESGLAPGGSPGGSKELRRYDPGPGEVEVAIRQAVMLAPGSAAAIGVVTRRGAGVGIGTGQEAILPIDGPITPFAVISERCLQPVPKRDTGPSRPLGGISGSLSEALRAINRFKRSRHGGDMLIDAGIGSAPASGLVLAPLAAAHHALLRVARLTKGESILVAGSGPLSLAAVQVARSAGAAVTVAAKGAGERPDLAGLGIEPVLDCGSPAFVADIRERTRGGGFDVVFNTLEGETAGRLQEVLTSSGRFIDASRSKSRALHPAHNQSLARIDVAKLMSDVPAAFGGLLQRVADRIDSGHLIPPPLQAADGAPAVVDFSEAHLDPSARTALPPVRFDPERTYLVTGGFGGLGLELSRWLVGRGVRHLVLVGRRGADAPGADQAIRSLEALGARVHAAAADIADKAQVEGLLRQIAGIMPPLTGIFHTAAVLDDGPIYTIRPSQFATVMRAKALGAWNLHLATQGLELTCFVMFSSIASVLGSPGQATYVAANAFQDALAHHRRGQGMAAISVNLGAVSEVGMAARHEGVEQYLARVGVGSFTPERVLNTLGRILSWNPVQIGAADVDWRLWGGAYPAWAASPRYRHLMPAAGVAEETDGGQRGALCRLDPAGRHARIREILAELLSEILRLPPERIDPGLSLLNMGIDSLMAMETQVAIDKRIGIKISVLELMKGNSMDDLAGQMADMLAGETSAGPDAAPAAPVRSDEPDDAERFTQSAAGLLARIDHLSDDEIEEEIRKLSSEEKVQA</sequence>
<name>A0A512DU46_9PROT</name>
<dbReference type="PANTHER" id="PTHR43775">
    <property type="entry name" value="FATTY ACID SYNTHASE"/>
    <property type="match status" value="1"/>
</dbReference>
<dbReference type="InterPro" id="IPR016039">
    <property type="entry name" value="Thiolase-like"/>
</dbReference>
<dbReference type="InterPro" id="IPR014043">
    <property type="entry name" value="Acyl_transferase_dom"/>
</dbReference>
<gene>
    <name evidence="13" type="ORF">SAE02_41420</name>
</gene>
<keyword evidence="1" id="KW-0596">Phosphopantetheine</keyword>
<dbReference type="Pfam" id="PF02801">
    <property type="entry name" value="Ketoacyl-synt_C"/>
    <property type="match status" value="1"/>
</dbReference>
<dbReference type="PROSITE" id="PS00606">
    <property type="entry name" value="KS3_1"/>
    <property type="match status" value="1"/>
</dbReference>
<dbReference type="Pfam" id="PF00550">
    <property type="entry name" value="PP-binding"/>
    <property type="match status" value="1"/>
</dbReference>
<dbReference type="GO" id="GO:0016491">
    <property type="term" value="F:oxidoreductase activity"/>
    <property type="evidence" value="ECO:0007669"/>
    <property type="project" value="InterPro"/>
</dbReference>
<dbReference type="InterPro" id="IPR036736">
    <property type="entry name" value="ACP-like_sf"/>
</dbReference>
<evidence type="ECO:0000256" key="5">
    <source>
        <dbReference type="ARBA" id="ARBA00023268"/>
    </source>
</evidence>
<dbReference type="EMBL" id="BJYZ01000019">
    <property type="protein sequence ID" value="GEO39994.1"/>
    <property type="molecule type" value="Genomic_DNA"/>
</dbReference>
<feature type="domain" description="PKS/mFAS DH" evidence="12">
    <location>
        <begin position="871"/>
        <end position="1148"/>
    </location>
</feature>
<dbReference type="InterPro" id="IPR018201">
    <property type="entry name" value="Ketoacyl_synth_AS"/>
</dbReference>
<dbReference type="InterPro" id="IPR014030">
    <property type="entry name" value="Ketoacyl_synth_N"/>
</dbReference>
<dbReference type="InterPro" id="IPR013149">
    <property type="entry name" value="ADH-like_C"/>
</dbReference>
<dbReference type="SUPFAM" id="SSF51735">
    <property type="entry name" value="NAD(P)-binding Rossmann-fold domains"/>
    <property type="match status" value="3"/>
</dbReference>
<dbReference type="SMART" id="SM00829">
    <property type="entry name" value="PKS_ER"/>
    <property type="match status" value="1"/>
</dbReference>
<dbReference type="SMART" id="SM00823">
    <property type="entry name" value="PKS_PP"/>
    <property type="match status" value="1"/>
</dbReference>
<dbReference type="InterPro" id="IPR042104">
    <property type="entry name" value="PKS_dehydratase_sf"/>
</dbReference>
<dbReference type="Gene3D" id="3.30.70.3290">
    <property type="match status" value="1"/>
</dbReference>
<dbReference type="Gene3D" id="3.40.50.720">
    <property type="entry name" value="NAD(P)-binding Rossmann-like Domain"/>
    <property type="match status" value="3"/>
</dbReference>
<dbReference type="CDD" id="cd00833">
    <property type="entry name" value="PKS"/>
    <property type="match status" value="1"/>
</dbReference>
<evidence type="ECO:0000259" key="10">
    <source>
        <dbReference type="PROSITE" id="PS50075"/>
    </source>
</evidence>
<feature type="region of interest" description="Disordered" evidence="9">
    <location>
        <begin position="1351"/>
        <end position="1372"/>
    </location>
</feature>
<feature type="region of interest" description="C-terminal hotdog fold" evidence="8">
    <location>
        <begin position="1003"/>
        <end position="1148"/>
    </location>
</feature>
<dbReference type="InterPro" id="IPR016035">
    <property type="entry name" value="Acyl_Trfase/lysoPLipase"/>
</dbReference>
<feature type="region of interest" description="N-terminal hotdog fold" evidence="8">
    <location>
        <begin position="871"/>
        <end position="989"/>
    </location>
</feature>
<dbReference type="InterPro" id="IPR020806">
    <property type="entry name" value="PKS_PP-bd"/>
</dbReference>
<evidence type="ECO:0000313" key="14">
    <source>
        <dbReference type="Proteomes" id="UP000321523"/>
    </source>
</evidence>
<dbReference type="InterPro" id="IPR001227">
    <property type="entry name" value="Ac_transferase_dom_sf"/>
</dbReference>
<dbReference type="Pfam" id="PF21089">
    <property type="entry name" value="PKS_DH_N"/>
    <property type="match status" value="1"/>
</dbReference>
<dbReference type="InterPro" id="IPR050091">
    <property type="entry name" value="PKS_NRPS_Biosynth_Enz"/>
</dbReference>
<dbReference type="GO" id="GO:0005737">
    <property type="term" value="C:cytoplasm"/>
    <property type="evidence" value="ECO:0007669"/>
    <property type="project" value="TreeGrafter"/>
</dbReference>
<evidence type="ECO:0000313" key="13">
    <source>
        <dbReference type="EMBL" id="GEO39994.1"/>
    </source>
</evidence>
<evidence type="ECO:0000256" key="1">
    <source>
        <dbReference type="ARBA" id="ARBA00022450"/>
    </source>
</evidence>
<dbReference type="GO" id="GO:0071770">
    <property type="term" value="P:DIM/DIP cell wall layer assembly"/>
    <property type="evidence" value="ECO:0007669"/>
    <property type="project" value="TreeGrafter"/>
</dbReference>
<proteinExistence type="predicted"/>
<keyword evidence="3" id="KW-0808">Transferase</keyword>
<dbReference type="SUPFAM" id="SSF47336">
    <property type="entry name" value="ACP-like"/>
    <property type="match status" value="1"/>
</dbReference>
<feature type="active site" description="Proton donor; for dehydratase activity" evidence="8">
    <location>
        <position position="1066"/>
    </location>
</feature>
<dbReference type="Pfam" id="PF14765">
    <property type="entry name" value="PS-DH"/>
    <property type="match status" value="1"/>
</dbReference>
<evidence type="ECO:0000256" key="7">
    <source>
        <dbReference type="ARBA" id="ARBA00054155"/>
    </source>
</evidence>
<dbReference type="InterPro" id="IPR013968">
    <property type="entry name" value="PKS_KR"/>
</dbReference>
<dbReference type="PROSITE" id="PS52004">
    <property type="entry name" value="KS3_2"/>
    <property type="match status" value="1"/>
</dbReference>
<evidence type="ECO:0000256" key="2">
    <source>
        <dbReference type="ARBA" id="ARBA00022553"/>
    </source>
</evidence>
<feature type="domain" description="Carrier" evidence="10">
    <location>
        <begin position="1966"/>
        <end position="2040"/>
    </location>
</feature>
<dbReference type="PANTHER" id="PTHR43775:SF37">
    <property type="entry name" value="SI:DKEY-61P9.11"/>
    <property type="match status" value="1"/>
</dbReference>
<dbReference type="InterPro" id="IPR057326">
    <property type="entry name" value="KR_dom"/>
</dbReference>
<dbReference type="SMART" id="SM00825">
    <property type="entry name" value="PKS_KS"/>
    <property type="match status" value="1"/>
</dbReference>
<dbReference type="InterPro" id="IPR036291">
    <property type="entry name" value="NAD(P)-bd_dom_sf"/>
</dbReference>
<comment type="caution">
    <text evidence="13">The sequence shown here is derived from an EMBL/GenBank/DDBJ whole genome shotgun (WGS) entry which is preliminary data.</text>
</comment>
<dbReference type="InterPro" id="IPR009081">
    <property type="entry name" value="PP-bd_ACP"/>
</dbReference>
<accession>A0A512DU46</accession>
<dbReference type="InterPro" id="IPR049551">
    <property type="entry name" value="PKS_DH_C"/>
</dbReference>
<dbReference type="PROSITE" id="PS50075">
    <property type="entry name" value="CARRIER"/>
    <property type="match status" value="1"/>
</dbReference>
<keyword evidence="6" id="KW-0012">Acyltransferase</keyword>
<evidence type="ECO:0000259" key="12">
    <source>
        <dbReference type="PROSITE" id="PS52019"/>
    </source>
</evidence>
<dbReference type="Gene3D" id="3.10.129.110">
    <property type="entry name" value="Polyketide synthase dehydratase"/>
    <property type="match status" value="1"/>
</dbReference>
<protein>
    <submittedName>
        <fullName evidence="13">Uncharacterized protein</fullName>
    </submittedName>
</protein>
<dbReference type="GO" id="GO:0004312">
    <property type="term" value="F:fatty acid synthase activity"/>
    <property type="evidence" value="ECO:0007669"/>
    <property type="project" value="TreeGrafter"/>
</dbReference>
<dbReference type="InterPro" id="IPR049552">
    <property type="entry name" value="PKS_DH_N"/>
</dbReference>
<comment type="function">
    <text evidence="7">Involved in production of the polyketide antibiotic thailandamide.</text>
</comment>
<dbReference type="InterPro" id="IPR020807">
    <property type="entry name" value="PKS_DH"/>
</dbReference>
<dbReference type="SMART" id="SM00822">
    <property type="entry name" value="PKS_KR"/>
    <property type="match status" value="1"/>
</dbReference>
<dbReference type="InterPro" id="IPR020843">
    <property type="entry name" value="ER"/>
</dbReference>
<evidence type="ECO:0000256" key="8">
    <source>
        <dbReference type="PROSITE-ProRule" id="PRU01363"/>
    </source>
</evidence>
<evidence type="ECO:0000256" key="4">
    <source>
        <dbReference type="ARBA" id="ARBA00022857"/>
    </source>
</evidence>
<dbReference type="PROSITE" id="PS52019">
    <property type="entry name" value="PKS_MFAS_DH"/>
    <property type="match status" value="1"/>
</dbReference>
<dbReference type="Proteomes" id="UP000321523">
    <property type="component" value="Unassembled WGS sequence"/>
</dbReference>
<evidence type="ECO:0000256" key="3">
    <source>
        <dbReference type="ARBA" id="ARBA00022679"/>
    </source>
</evidence>
<dbReference type="Gene3D" id="3.40.47.10">
    <property type="match status" value="1"/>
</dbReference>
<evidence type="ECO:0000259" key="11">
    <source>
        <dbReference type="PROSITE" id="PS52004"/>
    </source>
</evidence>
<dbReference type="InterPro" id="IPR020841">
    <property type="entry name" value="PKS_Beta-ketoAc_synthase_dom"/>
</dbReference>
<dbReference type="GO" id="GO:0031177">
    <property type="term" value="F:phosphopantetheine binding"/>
    <property type="evidence" value="ECO:0007669"/>
    <property type="project" value="InterPro"/>
</dbReference>
<dbReference type="Gene3D" id="1.10.1200.10">
    <property type="entry name" value="ACP-like"/>
    <property type="match status" value="1"/>
</dbReference>
<dbReference type="GO" id="GO:0005886">
    <property type="term" value="C:plasma membrane"/>
    <property type="evidence" value="ECO:0007669"/>
    <property type="project" value="TreeGrafter"/>
</dbReference>
<dbReference type="SMART" id="SM00827">
    <property type="entry name" value="PKS_AT"/>
    <property type="match status" value="1"/>
</dbReference>
<keyword evidence="14" id="KW-1185">Reference proteome</keyword>
<dbReference type="Pfam" id="PF16197">
    <property type="entry name" value="KAsynt_C_assoc"/>
    <property type="match status" value="1"/>
</dbReference>
<dbReference type="Pfam" id="PF08659">
    <property type="entry name" value="KR"/>
    <property type="match status" value="1"/>
</dbReference>
<reference evidence="13 14" key="1">
    <citation type="submission" date="2019-07" db="EMBL/GenBank/DDBJ databases">
        <title>Whole genome shotgun sequence of Skermanella aerolata NBRC 106429.</title>
        <authorList>
            <person name="Hosoyama A."/>
            <person name="Uohara A."/>
            <person name="Ohji S."/>
            <person name="Ichikawa N."/>
        </authorList>
    </citation>
    <scope>NUCLEOTIDE SEQUENCE [LARGE SCALE GENOMIC DNA]</scope>
    <source>
        <strain evidence="13 14">NBRC 106429</strain>
    </source>
</reference>
<dbReference type="Pfam" id="PF00698">
    <property type="entry name" value="Acyl_transf_1"/>
    <property type="match status" value="1"/>
</dbReference>
<dbReference type="Pfam" id="PF00107">
    <property type="entry name" value="ADH_zinc_N"/>
    <property type="match status" value="1"/>
</dbReference>
<dbReference type="SUPFAM" id="SSF53901">
    <property type="entry name" value="Thiolase-like"/>
    <property type="match status" value="1"/>
</dbReference>
<dbReference type="InterPro" id="IPR032821">
    <property type="entry name" value="PKS_assoc"/>
</dbReference>
<dbReference type="SUPFAM" id="SSF52151">
    <property type="entry name" value="FabD/lysophospholipase-like"/>
    <property type="match status" value="1"/>
</dbReference>
<dbReference type="SMART" id="SM00826">
    <property type="entry name" value="PKS_DH"/>
    <property type="match status" value="1"/>
</dbReference>
<organism evidence="13 14">
    <name type="scientific">Skermanella aerolata</name>
    <dbReference type="NCBI Taxonomy" id="393310"/>
    <lineage>
        <taxon>Bacteria</taxon>
        <taxon>Pseudomonadati</taxon>
        <taxon>Pseudomonadota</taxon>
        <taxon>Alphaproteobacteria</taxon>
        <taxon>Rhodospirillales</taxon>
        <taxon>Azospirillaceae</taxon>
        <taxon>Skermanella</taxon>
    </lineage>
</organism>
<feature type="domain" description="Ketosynthase family 3 (KS3)" evidence="11">
    <location>
        <begin position="1"/>
        <end position="404"/>
    </location>
</feature>
<evidence type="ECO:0000256" key="9">
    <source>
        <dbReference type="SAM" id="MobiDB-lite"/>
    </source>
</evidence>
<dbReference type="InterPro" id="IPR049900">
    <property type="entry name" value="PKS_mFAS_DH"/>
</dbReference>
<dbReference type="InterPro" id="IPR014031">
    <property type="entry name" value="Ketoacyl_synth_C"/>
</dbReference>
<dbReference type="InterPro" id="IPR016036">
    <property type="entry name" value="Malonyl_transacylase_ACP-bd"/>
</dbReference>
<feature type="region of interest" description="Disordered" evidence="9">
    <location>
        <begin position="2042"/>
        <end position="2066"/>
    </location>
</feature>
<feature type="active site" description="Proton acceptor; for dehydratase activity" evidence="8">
    <location>
        <position position="900"/>
    </location>
</feature>
<keyword evidence="4" id="KW-0521">NADP</keyword>
<dbReference type="GO" id="GO:0004315">
    <property type="term" value="F:3-oxoacyl-[acyl-carrier-protein] synthase activity"/>
    <property type="evidence" value="ECO:0007669"/>
    <property type="project" value="InterPro"/>
</dbReference>
<keyword evidence="2" id="KW-0597">Phosphoprotein</keyword>
<dbReference type="FunFam" id="3.40.47.10:FF:000019">
    <property type="entry name" value="Polyketide synthase type I"/>
    <property type="match status" value="1"/>
</dbReference>
<dbReference type="Pfam" id="PF00109">
    <property type="entry name" value="ketoacyl-synt"/>
    <property type="match status" value="1"/>
</dbReference>
<dbReference type="SUPFAM" id="SSF55048">
    <property type="entry name" value="Probable ACP-binding domain of malonyl-CoA ACP transacylase"/>
    <property type="match status" value="1"/>
</dbReference>
<dbReference type="FunFam" id="3.40.366.10:FF:000002">
    <property type="entry name" value="Probable polyketide synthase 2"/>
    <property type="match status" value="1"/>
</dbReference>
<dbReference type="Gene3D" id="3.40.366.10">
    <property type="entry name" value="Malonyl-Coenzyme A Acyl Carrier Protein, domain 2"/>
    <property type="match status" value="1"/>
</dbReference>
<evidence type="ECO:0000256" key="6">
    <source>
        <dbReference type="ARBA" id="ARBA00023315"/>
    </source>
</evidence>